<protein>
    <submittedName>
        <fullName evidence="3">Unnamed protein product</fullName>
    </submittedName>
</protein>
<feature type="signal peptide" evidence="2">
    <location>
        <begin position="1"/>
        <end position="19"/>
    </location>
</feature>
<dbReference type="OrthoDB" id="129916at2759"/>
<evidence type="ECO:0000256" key="2">
    <source>
        <dbReference type="SAM" id="SignalP"/>
    </source>
</evidence>
<feature type="compositionally biased region" description="Polar residues" evidence="1">
    <location>
        <begin position="131"/>
        <end position="142"/>
    </location>
</feature>
<name>A0A9W7CUF9_9STRA</name>
<proteinExistence type="predicted"/>
<evidence type="ECO:0000313" key="4">
    <source>
        <dbReference type="Proteomes" id="UP001165083"/>
    </source>
</evidence>
<accession>A0A9W7CUF9</accession>
<dbReference type="AlphaFoldDB" id="A0A9W7CUF9"/>
<feature type="chain" id="PRO_5040772930" evidence="2">
    <location>
        <begin position="20"/>
        <end position="308"/>
    </location>
</feature>
<comment type="caution">
    <text evidence="3">The sequence shown here is derived from an EMBL/GenBank/DDBJ whole genome shotgun (WGS) entry which is preliminary data.</text>
</comment>
<organism evidence="3 4">
    <name type="scientific">Phytophthora lilii</name>
    <dbReference type="NCBI Taxonomy" id="2077276"/>
    <lineage>
        <taxon>Eukaryota</taxon>
        <taxon>Sar</taxon>
        <taxon>Stramenopiles</taxon>
        <taxon>Oomycota</taxon>
        <taxon>Peronosporomycetes</taxon>
        <taxon>Peronosporales</taxon>
        <taxon>Peronosporaceae</taxon>
        <taxon>Phytophthora</taxon>
    </lineage>
</organism>
<keyword evidence="4" id="KW-1185">Reference proteome</keyword>
<gene>
    <name evidence="3" type="ORF">Plil01_001660000</name>
</gene>
<evidence type="ECO:0000256" key="1">
    <source>
        <dbReference type="SAM" id="MobiDB-lite"/>
    </source>
</evidence>
<feature type="compositionally biased region" description="Polar residues" evidence="1">
    <location>
        <begin position="77"/>
        <end position="114"/>
    </location>
</feature>
<sequence>MTKMLSCKTFLRLFAVAVALSDFTADAGRAHFSDFEMVYDVVTPAPTVPVVPCPKCKLSSPALEPANSTPINVAEESTNNAINTNTEFETPDSVSTEFGGQPSTQHDSYPNINRNDNEYTDSFPSDIVTYPSESILPTNDANPKSGGTDDSTPSVHIQTIPSHEISTKRPCLKNKSGSVNGGTGVSVDGEIDGGVHGGAQINGSAGVQVDGGVDGGVGIGVSGHGGLSVGVGVGGNSGLAVGLNLGGGVDAGAGLSGSIGVGLNVGGIHAGLGANAGVNVGAGVGAGDSANAGIGTDTFTKRRLRGNL</sequence>
<feature type="region of interest" description="Disordered" evidence="1">
    <location>
        <begin position="77"/>
        <end position="180"/>
    </location>
</feature>
<dbReference type="EMBL" id="BSXW01002113">
    <property type="protein sequence ID" value="GMF40909.1"/>
    <property type="molecule type" value="Genomic_DNA"/>
</dbReference>
<feature type="compositionally biased region" description="Polar residues" evidence="1">
    <location>
        <begin position="148"/>
        <end position="161"/>
    </location>
</feature>
<dbReference type="Proteomes" id="UP001165083">
    <property type="component" value="Unassembled WGS sequence"/>
</dbReference>
<keyword evidence="2" id="KW-0732">Signal</keyword>
<reference evidence="3" key="1">
    <citation type="submission" date="2023-04" db="EMBL/GenBank/DDBJ databases">
        <title>Phytophthora lilii NBRC 32176.</title>
        <authorList>
            <person name="Ichikawa N."/>
            <person name="Sato H."/>
            <person name="Tonouchi N."/>
        </authorList>
    </citation>
    <scope>NUCLEOTIDE SEQUENCE</scope>
    <source>
        <strain evidence="3">NBRC 32176</strain>
    </source>
</reference>
<evidence type="ECO:0000313" key="3">
    <source>
        <dbReference type="EMBL" id="GMF40909.1"/>
    </source>
</evidence>